<dbReference type="GO" id="GO:0016787">
    <property type="term" value="F:hydrolase activity"/>
    <property type="evidence" value="ECO:0007669"/>
    <property type="project" value="InterPro"/>
</dbReference>
<gene>
    <name evidence="2" type="ORF">OBE_14000</name>
</gene>
<sequence>MIYITGDCHGNFERFNTDIFPEQLEMNKEDYVIICGDFGGIWDKSGDRQKRSNDIESARM</sequence>
<dbReference type="AlphaFoldDB" id="K1STY7"/>
<evidence type="ECO:0000259" key="1">
    <source>
        <dbReference type="Pfam" id="PF00149"/>
    </source>
</evidence>
<dbReference type="SUPFAM" id="SSF56300">
    <property type="entry name" value="Metallo-dependent phosphatases"/>
    <property type="match status" value="1"/>
</dbReference>
<feature type="domain" description="Calcineurin-like phosphoesterase" evidence="1">
    <location>
        <begin position="2"/>
        <end position="38"/>
    </location>
</feature>
<evidence type="ECO:0000313" key="2">
    <source>
        <dbReference type="EMBL" id="EKC50706.1"/>
    </source>
</evidence>
<dbReference type="EMBL" id="AJWZ01009642">
    <property type="protein sequence ID" value="EKC50706.1"/>
    <property type="molecule type" value="Genomic_DNA"/>
</dbReference>
<name>K1STY7_9ZZZZ</name>
<organism evidence="2">
    <name type="scientific">human gut metagenome</name>
    <dbReference type="NCBI Taxonomy" id="408170"/>
    <lineage>
        <taxon>unclassified sequences</taxon>
        <taxon>metagenomes</taxon>
        <taxon>organismal metagenomes</taxon>
    </lineage>
</organism>
<dbReference type="Pfam" id="PF00149">
    <property type="entry name" value="Metallophos"/>
    <property type="match status" value="1"/>
</dbReference>
<protein>
    <recommendedName>
        <fullName evidence="1">Calcineurin-like phosphoesterase domain-containing protein</fullName>
    </recommendedName>
</protein>
<reference evidence="2" key="1">
    <citation type="journal article" date="2013" name="Environ. Microbiol.">
        <title>Microbiota from the distal guts of lean and obese adolescents exhibit partial functional redundancy besides clear differences in community structure.</title>
        <authorList>
            <person name="Ferrer M."/>
            <person name="Ruiz A."/>
            <person name="Lanza F."/>
            <person name="Haange S.B."/>
            <person name="Oberbach A."/>
            <person name="Till H."/>
            <person name="Bargiela R."/>
            <person name="Campoy C."/>
            <person name="Segura M.T."/>
            <person name="Richter M."/>
            <person name="von Bergen M."/>
            <person name="Seifert J."/>
            <person name="Suarez A."/>
        </authorList>
    </citation>
    <scope>NUCLEOTIDE SEQUENCE</scope>
</reference>
<dbReference type="InterPro" id="IPR029052">
    <property type="entry name" value="Metallo-depent_PP-like"/>
</dbReference>
<accession>K1STY7</accession>
<proteinExistence type="predicted"/>
<comment type="caution">
    <text evidence="2">The sequence shown here is derived from an EMBL/GenBank/DDBJ whole genome shotgun (WGS) entry which is preliminary data.</text>
</comment>
<dbReference type="InterPro" id="IPR004843">
    <property type="entry name" value="Calcineurin-like_PHP"/>
</dbReference>